<accession>A0ACB7YQ96</accession>
<dbReference type="Proteomes" id="UP000828048">
    <property type="component" value="Chromosome 11"/>
</dbReference>
<evidence type="ECO:0000313" key="1">
    <source>
        <dbReference type="EMBL" id="KAH7855802.1"/>
    </source>
</evidence>
<reference evidence="1 2" key="1">
    <citation type="journal article" date="2021" name="Hortic Res">
        <title>High-quality reference genome and annotation aids understanding of berry development for evergreen blueberry (Vaccinium darrowii).</title>
        <authorList>
            <person name="Yu J."/>
            <person name="Hulse-Kemp A.M."/>
            <person name="Babiker E."/>
            <person name="Staton M."/>
        </authorList>
    </citation>
    <scope>NUCLEOTIDE SEQUENCE [LARGE SCALE GENOMIC DNA]</scope>
    <source>
        <strain evidence="2">cv. NJ 8807/NJ 8810</strain>
        <tissue evidence="1">Young leaf</tissue>
    </source>
</reference>
<gene>
    <name evidence="1" type="ORF">Vadar_029114</name>
</gene>
<organism evidence="1 2">
    <name type="scientific">Vaccinium darrowii</name>
    <dbReference type="NCBI Taxonomy" id="229202"/>
    <lineage>
        <taxon>Eukaryota</taxon>
        <taxon>Viridiplantae</taxon>
        <taxon>Streptophyta</taxon>
        <taxon>Embryophyta</taxon>
        <taxon>Tracheophyta</taxon>
        <taxon>Spermatophyta</taxon>
        <taxon>Magnoliopsida</taxon>
        <taxon>eudicotyledons</taxon>
        <taxon>Gunneridae</taxon>
        <taxon>Pentapetalae</taxon>
        <taxon>asterids</taxon>
        <taxon>Ericales</taxon>
        <taxon>Ericaceae</taxon>
        <taxon>Vaccinioideae</taxon>
        <taxon>Vaccinieae</taxon>
        <taxon>Vaccinium</taxon>
    </lineage>
</organism>
<proteinExistence type="predicted"/>
<comment type="caution">
    <text evidence="1">The sequence shown here is derived from an EMBL/GenBank/DDBJ whole genome shotgun (WGS) entry which is preliminary data.</text>
</comment>
<evidence type="ECO:0000313" key="2">
    <source>
        <dbReference type="Proteomes" id="UP000828048"/>
    </source>
</evidence>
<keyword evidence="2" id="KW-1185">Reference proteome</keyword>
<dbReference type="EMBL" id="CM037161">
    <property type="protein sequence ID" value="KAH7855802.1"/>
    <property type="molecule type" value="Genomic_DNA"/>
</dbReference>
<protein>
    <submittedName>
        <fullName evidence="1">Uncharacterized protein</fullName>
    </submittedName>
</protein>
<name>A0ACB7YQ96_9ERIC</name>
<sequence length="472" mass="53617">MITSTTPKKSPKLSSKLRISVPPPIRVIGDSSPVASESDCLAYEHFIRLPELKKIWNSTEFPSWKNECILKPALQALEISFRFVSTVLSDPRPYANRREWRRRLEALATSQVEIIALLCEDEEADGETRGTAPVVDLKSSDGVLARDGSATEVWRLSEDTTVVSRTSEASLLPRLAAWQKSEAIAQKILYSIECEMRRCPYTLGLGEPNLSGKPNLDYDLICKPYELNSNSLKKPPLDLENHENQTLYTTHQILESWIFASQQLLNRITERIDSKDFEEASNDCWILEKIWKLLTEIEDLHLLMDPNDFLRLKNQLSIKASSESEAFCFRSRGLVSITKQSKELKHKVPHVLGVEVDPTGGPRIQEAAMELYRKREGGGFDKIHLLQALQAIESALKRYYYAYKQLIVIVMGSLEAKGNQAIVSVDSRDALAQIFLEPTYFPSLDAAKTFLGHEWSHEHGRYSPERRTRAQK</sequence>